<evidence type="ECO:0008006" key="4">
    <source>
        <dbReference type="Google" id="ProtNLM"/>
    </source>
</evidence>
<feature type="compositionally biased region" description="Basic residues" evidence="1">
    <location>
        <begin position="409"/>
        <end position="426"/>
    </location>
</feature>
<gene>
    <name evidence="2" type="ORF">GCM10022242_21330</name>
</gene>
<dbReference type="SUPFAM" id="SSF52540">
    <property type="entry name" value="P-loop containing nucleoside triphosphate hydrolases"/>
    <property type="match status" value="1"/>
</dbReference>
<evidence type="ECO:0000313" key="3">
    <source>
        <dbReference type="Proteomes" id="UP001501821"/>
    </source>
</evidence>
<protein>
    <recommendedName>
        <fullName evidence="4">Sulfotransferase family protein</fullName>
    </recommendedName>
</protein>
<evidence type="ECO:0000256" key="1">
    <source>
        <dbReference type="SAM" id="MobiDB-lite"/>
    </source>
</evidence>
<accession>A0ABP7IIY4</accession>
<reference evidence="3" key="1">
    <citation type="journal article" date="2019" name="Int. J. Syst. Evol. Microbiol.">
        <title>The Global Catalogue of Microorganisms (GCM) 10K type strain sequencing project: providing services to taxonomists for standard genome sequencing and annotation.</title>
        <authorList>
            <consortium name="The Broad Institute Genomics Platform"/>
            <consortium name="The Broad Institute Genome Sequencing Center for Infectious Disease"/>
            <person name="Wu L."/>
            <person name="Ma J."/>
        </authorList>
    </citation>
    <scope>NUCLEOTIDE SEQUENCE [LARGE SCALE GENOMIC DNA]</scope>
    <source>
        <strain evidence="3">JCM 16953</strain>
    </source>
</reference>
<dbReference type="RefSeq" id="WP_344775151.1">
    <property type="nucleotide sequence ID" value="NZ_BAABAH010000006.1"/>
</dbReference>
<sequence>MGNPVVVLHVGAMKTGTTYIQNKVLANRDALAEQGVDFAGRRWRDQVSAVQDLLSLAQHDPEVEQRSDDAWARMVGHFRQVDARMSLLSMEFLSFADEATARQAVASLEGLEVHVVISVRDTAAVMPSLWQTSITSGGMVPWPRYQQVVRASTRAGGRVGAALARAGVPAARRFAEAIDIPRMVRVWTSVLPPERVHVLVVPGPSTPRDRLWELFADILGVDPAATPEPPEHVNESLGLPSAELVRRLNVALSLKEPSQQRTLKVDLARDALGRLRQDERRARIDPSTFRAALRWNGRIRDAVTAAGVRVHGDLADLPTKADPSDYDVDAEQAPPTEDELLKAARHGFWALRRLNNRLIQEGLPKRKRKAYQDALAAAAPGRKAWTKADDPVASAVEDLATQTRSAIKLQRKAAKRKRKKRRRQAARRAERRAQREG</sequence>
<feature type="region of interest" description="Disordered" evidence="1">
    <location>
        <begin position="406"/>
        <end position="437"/>
    </location>
</feature>
<name>A0ABP7IIY4_9ACTN</name>
<evidence type="ECO:0000313" key="2">
    <source>
        <dbReference type="EMBL" id="GAA3819304.1"/>
    </source>
</evidence>
<organism evidence="2 3">
    <name type="scientific">Nocardioides panacisoli</name>
    <dbReference type="NCBI Taxonomy" id="627624"/>
    <lineage>
        <taxon>Bacteria</taxon>
        <taxon>Bacillati</taxon>
        <taxon>Actinomycetota</taxon>
        <taxon>Actinomycetes</taxon>
        <taxon>Propionibacteriales</taxon>
        <taxon>Nocardioidaceae</taxon>
        <taxon>Nocardioides</taxon>
    </lineage>
</organism>
<dbReference type="Proteomes" id="UP001501821">
    <property type="component" value="Unassembled WGS sequence"/>
</dbReference>
<keyword evidence="3" id="KW-1185">Reference proteome</keyword>
<proteinExistence type="predicted"/>
<feature type="compositionally biased region" description="Basic and acidic residues" evidence="1">
    <location>
        <begin position="427"/>
        <end position="437"/>
    </location>
</feature>
<comment type="caution">
    <text evidence="2">The sequence shown here is derived from an EMBL/GenBank/DDBJ whole genome shotgun (WGS) entry which is preliminary data.</text>
</comment>
<dbReference type="InterPro" id="IPR027417">
    <property type="entry name" value="P-loop_NTPase"/>
</dbReference>
<dbReference type="EMBL" id="BAABAH010000006">
    <property type="protein sequence ID" value="GAA3819304.1"/>
    <property type="molecule type" value="Genomic_DNA"/>
</dbReference>